<keyword evidence="3" id="KW-0560">Oxidoreductase</keyword>
<dbReference type="Proteomes" id="UP000002489">
    <property type="component" value="Unassembled WGS sequence"/>
</dbReference>
<dbReference type="Gene3D" id="3.40.50.720">
    <property type="entry name" value="NAD(P)-binding Rossmann-like Domain"/>
    <property type="match status" value="1"/>
</dbReference>
<evidence type="ECO:0000256" key="3">
    <source>
        <dbReference type="ARBA" id="ARBA00023002"/>
    </source>
</evidence>
<dbReference type="PANTHER" id="PTHR47706">
    <property type="entry name" value="NMRA-LIKE FAMILY PROTEIN"/>
    <property type="match status" value="1"/>
</dbReference>
<evidence type="ECO:0000256" key="1">
    <source>
        <dbReference type="ARBA" id="ARBA00005725"/>
    </source>
</evidence>
<keyword evidence="2" id="KW-0521">NADP</keyword>
<sequence>MVNVVIVGGAGSVGHNVVEELVSRGGHDIAVWTRKNPSEAVVPPGARVVQVTDYTDHAALVSMLQGVNAVLAFINPMTDPGNRTQKALIDACIAAKVRRYAPSEWAGKTKSSIKMYAHKAEVLDYLEEGQQKKEGARAVIVEDGQAPMSLTAASDVGVVVAHAIESNEPWSLQGGIVGEKTNMLKVVETAEKITGKKFELHYVKATDLRAGEWKAKWQPTFDETLPPEKVKEMVVPFVSGWALGIWDGLIDLEPDWNRRFPNIKFVSVEEMLRGAWERAKAANKA</sequence>
<proteinExistence type="inferred from homology"/>
<evidence type="ECO:0000259" key="4">
    <source>
        <dbReference type="Pfam" id="PF05368"/>
    </source>
</evidence>
<dbReference type="EnsemblFungi" id="FOXG_02650T0">
    <property type="protein sequence ID" value="FOXG_02650P0"/>
    <property type="gene ID" value="FOXG_02650"/>
</dbReference>
<dbReference type="InterPro" id="IPR008030">
    <property type="entry name" value="NmrA-like"/>
</dbReference>
<evidence type="ECO:0000313" key="5">
    <source>
        <dbReference type="EnsemblFungi" id="FOXG_02650P0"/>
    </source>
</evidence>
<dbReference type="Pfam" id="PF05368">
    <property type="entry name" value="NmrA"/>
    <property type="match status" value="1"/>
</dbReference>
<protein>
    <recommendedName>
        <fullName evidence="4">NmrA-like domain-containing protein</fullName>
    </recommendedName>
</protein>
<feature type="domain" description="NmrA-like" evidence="4">
    <location>
        <begin position="4"/>
        <end position="128"/>
    </location>
</feature>
<evidence type="ECO:0000256" key="2">
    <source>
        <dbReference type="ARBA" id="ARBA00022857"/>
    </source>
</evidence>
<dbReference type="PANTHER" id="PTHR47706:SF4">
    <property type="entry name" value="NMRA-LIKE DOMAIN-CONTAINING PROTEIN"/>
    <property type="match status" value="1"/>
</dbReference>
<dbReference type="InterPro" id="IPR051609">
    <property type="entry name" value="NmrA/Isoflavone_reductase-like"/>
</dbReference>
<reference evidence="5" key="2">
    <citation type="submission" date="2025-08" db="UniProtKB">
        <authorList>
            <consortium name="EnsemblFungi"/>
        </authorList>
    </citation>
    <scope>IDENTIFICATION</scope>
    <source>
        <strain evidence="5">4287 / CBS 123668 / FGSC 9935 / NRRL 34936</strain>
    </source>
</reference>
<evidence type="ECO:0000313" key="6">
    <source>
        <dbReference type="Proteomes" id="UP000002489"/>
    </source>
</evidence>
<name>A0A0D2XFG1_FUSOF</name>
<dbReference type="AlphaFoldDB" id="A0A0D2XFG1"/>
<reference evidence="6" key="1">
    <citation type="journal article" date="2012" name="Mol. Plant Microbe Interact.">
        <title>A highly conserved effector in Fusarium oxysporum is required for full virulence on Arabidopsis.</title>
        <authorList>
            <person name="Thatcher L.F."/>
            <person name="Gardiner D.M."/>
            <person name="Kazan K."/>
            <person name="Manners J."/>
        </authorList>
    </citation>
    <scope>NUCLEOTIDE SEQUENCE [LARGE SCALE GENOMIC DNA]</scope>
    <source>
        <strain evidence="6">Fo5176</strain>
    </source>
</reference>
<organism evidence="5 6">
    <name type="scientific">Fusarium oxysporum (strain Fo5176)</name>
    <name type="common">Fusarium vascular wilt</name>
    <dbReference type="NCBI Taxonomy" id="660025"/>
    <lineage>
        <taxon>Eukaryota</taxon>
        <taxon>Fungi</taxon>
        <taxon>Dikarya</taxon>
        <taxon>Ascomycota</taxon>
        <taxon>Pezizomycotina</taxon>
        <taxon>Sordariomycetes</taxon>
        <taxon>Hypocreomycetidae</taxon>
        <taxon>Hypocreales</taxon>
        <taxon>Nectriaceae</taxon>
        <taxon>Fusarium</taxon>
        <taxon>Fusarium oxysporum species complex</taxon>
    </lineage>
</organism>
<dbReference type="InterPro" id="IPR036291">
    <property type="entry name" value="NAD(P)-bd_dom_sf"/>
</dbReference>
<dbReference type="GO" id="GO:0016491">
    <property type="term" value="F:oxidoreductase activity"/>
    <property type="evidence" value="ECO:0007669"/>
    <property type="project" value="UniProtKB-KW"/>
</dbReference>
<dbReference type="SUPFAM" id="SSF51735">
    <property type="entry name" value="NAD(P)-binding Rossmann-fold domains"/>
    <property type="match status" value="1"/>
</dbReference>
<comment type="similarity">
    <text evidence="1">Belongs to the NmrA-type oxidoreductase family. Isoflavone reductase subfamily.</text>
</comment>
<accession>A0A0D2XFG1</accession>